<dbReference type="Pfam" id="PF01527">
    <property type="entry name" value="HTH_Tnp_1"/>
    <property type="match status" value="1"/>
</dbReference>
<dbReference type="NCBIfam" id="NF047595">
    <property type="entry name" value="IS66_ISRel24_TnpA"/>
    <property type="match status" value="1"/>
</dbReference>
<dbReference type="AlphaFoldDB" id="A0A2A4I321"/>
<evidence type="ECO:0000313" key="1">
    <source>
        <dbReference type="EMBL" id="PCG12885.1"/>
    </source>
</evidence>
<dbReference type="EMBL" id="NWVC01000030">
    <property type="protein sequence ID" value="PCG12885.1"/>
    <property type="molecule type" value="Genomic_DNA"/>
</dbReference>
<proteinExistence type="predicted"/>
<gene>
    <name evidence="1" type="ORF">COA07_17560</name>
</gene>
<dbReference type="InterPro" id="IPR002514">
    <property type="entry name" value="Transposase_8"/>
</dbReference>
<keyword evidence="2" id="KW-1185">Reference proteome</keyword>
<dbReference type="PANTHER" id="PTHR37936">
    <property type="entry name" value="TRANSPOSASE INSC FOR INSERTION ELEMENT IS2A-RELATED"/>
    <property type="match status" value="1"/>
</dbReference>
<evidence type="ECO:0000313" key="2">
    <source>
        <dbReference type="Proteomes" id="UP000218323"/>
    </source>
</evidence>
<sequence>MRKPQVRHCGRHRCGIMATRIIEMVGTEPRRRFSEDDKARIVSEAMRPGASVLEVARRHRVCTSLVYRWRRTLLRDGVASEALPLPGPAFIPVEVAGAPMVPHSEPLGPGVVEVVGPAGQRIRLAPPIDARVLKAVLAGFA</sequence>
<dbReference type="PANTHER" id="PTHR37936:SF3">
    <property type="entry name" value="TRANSPOSASE INSC FOR INSERTION ELEMENT IS2A-RELATED"/>
    <property type="match status" value="1"/>
</dbReference>
<organism evidence="1 2">
    <name type="scientific">Sphingomonas adhaesiva</name>
    <dbReference type="NCBI Taxonomy" id="28212"/>
    <lineage>
        <taxon>Bacteria</taxon>
        <taxon>Pseudomonadati</taxon>
        <taxon>Pseudomonadota</taxon>
        <taxon>Alphaproteobacteria</taxon>
        <taxon>Sphingomonadales</taxon>
        <taxon>Sphingomonadaceae</taxon>
        <taxon>Sphingomonas</taxon>
    </lineage>
</organism>
<comment type="caution">
    <text evidence="1">The sequence shown here is derived from an EMBL/GenBank/DDBJ whole genome shotgun (WGS) entry which is preliminary data.</text>
</comment>
<protein>
    <recommendedName>
        <fullName evidence="3">Transposase</fullName>
    </recommendedName>
</protein>
<reference evidence="1 2" key="1">
    <citation type="submission" date="2017-09" db="EMBL/GenBank/DDBJ databases">
        <title>Sphingomonas adhaesiva DSM 7418, whole genome shotgun sequence.</title>
        <authorList>
            <person name="Feng G."/>
            <person name="Zhu H."/>
        </authorList>
    </citation>
    <scope>NUCLEOTIDE SEQUENCE [LARGE SCALE GENOMIC DNA]</scope>
    <source>
        <strain evidence="1 2">DSM 7418</strain>
    </source>
</reference>
<dbReference type="InterPro" id="IPR010921">
    <property type="entry name" value="Trp_repressor/repl_initiator"/>
</dbReference>
<dbReference type="GO" id="GO:0006313">
    <property type="term" value="P:DNA transposition"/>
    <property type="evidence" value="ECO:0007669"/>
    <property type="project" value="InterPro"/>
</dbReference>
<dbReference type="GO" id="GO:0004803">
    <property type="term" value="F:transposase activity"/>
    <property type="evidence" value="ECO:0007669"/>
    <property type="project" value="InterPro"/>
</dbReference>
<dbReference type="GO" id="GO:0043565">
    <property type="term" value="F:sequence-specific DNA binding"/>
    <property type="evidence" value="ECO:0007669"/>
    <property type="project" value="InterPro"/>
</dbReference>
<evidence type="ECO:0008006" key="3">
    <source>
        <dbReference type="Google" id="ProtNLM"/>
    </source>
</evidence>
<dbReference type="Proteomes" id="UP000218323">
    <property type="component" value="Unassembled WGS sequence"/>
</dbReference>
<dbReference type="SUPFAM" id="SSF48295">
    <property type="entry name" value="TrpR-like"/>
    <property type="match status" value="1"/>
</dbReference>
<name>A0A2A4I321_9SPHN</name>
<accession>A0A2A4I321</accession>